<reference evidence="3 6" key="1">
    <citation type="journal article" date="2011" name="Nature">
        <title>The Medicago genome provides insight into the evolution of rhizobial symbioses.</title>
        <authorList>
            <person name="Young N.D."/>
            <person name="Debelle F."/>
            <person name="Oldroyd G.E."/>
            <person name="Geurts R."/>
            <person name="Cannon S.B."/>
            <person name="Udvardi M.K."/>
            <person name="Benedito V.A."/>
            <person name="Mayer K.F."/>
            <person name="Gouzy J."/>
            <person name="Schoof H."/>
            <person name="Van de Peer Y."/>
            <person name="Proost S."/>
            <person name="Cook D.R."/>
            <person name="Meyers B.C."/>
            <person name="Spannagl M."/>
            <person name="Cheung F."/>
            <person name="De Mita S."/>
            <person name="Krishnakumar V."/>
            <person name="Gundlach H."/>
            <person name="Zhou S."/>
            <person name="Mudge J."/>
            <person name="Bharti A.K."/>
            <person name="Murray J.D."/>
            <person name="Naoumkina M.A."/>
            <person name="Rosen B."/>
            <person name="Silverstein K.A."/>
            <person name="Tang H."/>
            <person name="Rombauts S."/>
            <person name="Zhao P.X."/>
            <person name="Zhou P."/>
            <person name="Barbe V."/>
            <person name="Bardou P."/>
            <person name="Bechner M."/>
            <person name="Bellec A."/>
            <person name="Berger A."/>
            <person name="Berges H."/>
            <person name="Bidwell S."/>
            <person name="Bisseling T."/>
            <person name="Choisne N."/>
            <person name="Couloux A."/>
            <person name="Denny R."/>
            <person name="Deshpande S."/>
            <person name="Dai X."/>
            <person name="Doyle J.J."/>
            <person name="Dudez A.M."/>
            <person name="Farmer A.D."/>
            <person name="Fouteau S."/>
            <person name="Franken C."/>
            <person name="Gibelin C."/>
            <person name="Gish J."/>
            <person name="Goldstein S."/>
            <person name="Gonzalez A.J."/>
            <person name="Green P.J."/>
            <person name="Hallab A."/>
            <person name="Hartog M."/>
            <person name="Hua A."/>
            <person name="Humphray S.J."/>
            <person name="Jeong D.H."/>
            <person name="Jing Y."/>
            <person name="Jocker A."/>
            <person name="Kenton S.M."/>
            <person name="Kim D.J."/>
            <person name="Klee K."/>
            <person name="Lai H."/>
            <person name="Lang C."/>
            <person name="Lin S."/>
            <person name="Macmil S.L."/>
            <person name="Magdelenat G."/>
            <person name="Matthews L."/>
            <person name="McCorrison J."/>
            <person name="Monaghan E.L."/>
            <person name="Mun J.H."/>
            <person name="Najar F.Z."/>
            <person name="Nicholson C."/>
            <person name="Noirot C."/>
            <person name="O'Bleness M."/>
            <person name="Paule C.R."/>
            <person name="Poulain J."/>
            <person name="Prion F."/>
            <person name="Qin B."/>
            <person name="Qu C."/>
            <person name="Retzel E.F."/>
            <person name="Riddle C."/>
            <person name="Sallet E."/>
            <person name="Samain S."/>
            <person name="Samson N."/>
            <person name="Sanders I."/>
            <person name="Saurat O."/>
            <person name="Scarpelli C."/>
            <person name="Schiex T."/>
            <person name="Segurens B."/>
            <person name="Severin A.J."/>
            <person name="Sherrier D.J."/>
            <person name="Shi R."/>
            <person name="Sims S."/>
            <person name="Singer S.R."/>
            <person name="Sinharoy S."/>
            <person name="Sterck L."/>
            <person name="Viollet A."/>
            <person name="Wang B.B."/>
            <person name="Wang K."/>
            <person name="Wang M."/>
            <person name="Wang X."/>
            <person name="Warfsmann J."/>
            <person name="Weissenbach J."/>
            <person name="White D.D."/>
            <person name="White J.D."/>
            <person name="Wiley G.B."/>
            <person name="Wincker P."/>
            <person name="Xing Y."/>
            <person name="Yang L."/>
            <person name="Yao Z."/>
            <person name="Ying F."/>
            <person name="Zhai J."/>
            <person name="Zhou L."/>
            <person name="Zuber A."/>
            <person name="Denarie J."/>
            <person name="Dixon R.A."/>
            <person name="May G.D."/>
            <person name="Schwartz D.C."/>
            <person name="Rogers J."/>
            <person name="Quetier F."/>
            <person name="Town C.D."/>
            <person name="Roe B.A."/>
        </authorList>
    </citation>
    <scope>NUCLEOTIDE SEQUENCE [LARGE SCALE GENOMIC DNA]</scope>
    <source>
        <strain evidence="3">A17</strain>
        <strain evidence="5 6">cv. Jemalong A17</strain>
    </source>
</reference>
<evidence type="ECO:0000313" key="5">
    <source>
        <dbReference type="EnsemblPlants" id="KEH34971"/>
    </source>
</evidence>
<gene>
    <name evidence="5" type="primary">25489493</name>
    <name evidence="3" type="ordered locus">MTR_3g075030</name>
    <name evidence="4" type="ORF">MtrunA17_Chr3g0116301</name>
</gene>
<dbReference type="PANTHER" id="PTHR33595">
    <property type="entry name" value="VON WILLEBRAND FACTOR A DOMAIN PROTEIN"/>
    <property type="match status" value="1"/>
</dbReference>
<evidence type="ECO:0000313" key="6">
    <source>
        <dbReference type="Proteomes" id="UP000002051"/>
    </source>
</evidence>
<reference evidence="3 6" key="2">
    <citation type="journal article" date="2014" name="BMC Genomics">
        <title>An improved genome release (version Mt4.0) for the model legume Medicago truncatula.</title>
        <authorList>
            <person name="Tang H."/>
            <person name="Krishnakumar V."/>
            <person name="Bidwell S."/>
            <person name="Rosen B."/>
            <person name="Chan A."/>
            <person name="Zhou S."/>
            <person name="Gentzbittel L."/>
            <person name="Childs K.L."/>
            <person name="Yandell M."/>
            <person name="Gundlach H."/>
            <person name="Mayer K.F."/>
            <person name="Schwartz D.C."/>
            <person name="Town C.D."/>
        </authorList>
    </citation>
    <scope>GENOME REANNOTATION</scope>
    <source>
        <strain evidence="3">A17</strain>
        <strain evidence="5 6">cv. Jemalong A17</strain>
    </source>
</reference>
<dbReference type="Proteomes" id="UP000002051">
    <property type="component" value="Chromosome 3"/>
</dbReference>
<dbReference type="EMBL" id="PSQE01000003">
    <property type="protein sequence ID" value="RHN68660.1"/>
    <property type="molecule type" value="Genomic_DNA"/>
</dbReference>
<dbReference type="Pfam" id="PF25821">
    <property type="entry name" value="DUF7950"/>
    <property type="match status" value="1"/>
</dbReference>
<feature type="region of interest" description="Disordered" evidence="1">
    <location>
        <begin position="25"/>
        <end position="44"/>
    </location>
</feature>
<reference evidence="7" key="4">
    <citation type="journal article" date="2018" name="Nat. Plants">
        <title>Whole-genome landscape of Medicago truncatula symbiotic genes.</title>
        <authorList>
            <person name="Pecrix Y."/>
            <person name="Staton S.E."/>
            <person name="Sallet E."/>
            <person name="Lelandais-Briere C."/>
            <person name="Moreau S."/>
            <person name="Carrere S."/>
            <person name="Blein T."/>
            <person name="Jardinaud M.F."/>
            <person name="Latrasse D."/>
            <person name="Zouine M."/>
            <person name="Zahm M."/>
            <person name="Kreplak J."/>
            <person name="Mayjonade B."/>
            <person name="Satge C."/>
            <person name="Perez M."/>
            <person name="Cauet S."/>
            <person name="Marande W."/>
            <person name="Chantry-Darmon C."/>
            <person name="Lopez-Roques C."/>
            <person name="Bouchez O."/>
            <person name="Berard A."/>
            <person name="Debelle F."/>
            <person name="Munos S."/>
            <person name="Bendahmane A."/>
            <person name="Berges H."/>
            <person name="Niebel A."/>
            <person name="Buitink J."/>
            <person name="Frugier F."/>
            <person name="Benhamed M."/>
            <person name="Crespi M."/>
            <person name="Gouzy J."/>
            <person name="Gamas P."/>
        </authorList>
    </citation>
    <scope>NUCLEOTIDE SEQUENCE [LARGE SCALE GENOMIC DNA]</scope>
    <source>
        <strain evidence="7">cv. Jemalong A17</strain>
    </source>
</reference>
<dbReference type="EnsemblPlants" id="KEH34971">
    <property type="protein sequence ID" value="KEH34971"/>
    <property type="gene ID" value="MTR_3g075030"/>
</dbReference>
<feature type="domain" description="DUF7950" evidence="2">
    <location>
        <begin position="113"/>
        <end position="229"/>
    </location>
</feature>
<evidence type="ECO:0000259" key="2">
    <source>
        <dbReference type="Pfam" id="PF25821"/>
    </source>
</evidence>
<sequence length="236" mass="26525">MSKVDRIMLRFRPIAPKPCTVSDVDAFSKPDGSRKNRAKDNTVNKRCNRRRKTVPSPTVVTLPLLPETPDPKVPLLPSSAKNTNKPVCMSFENHGHTTTSEKVDLTAVGLGGSVVTVECVTDTWQHGDEGWEWLMKSRDDEERKVKLEKDACPGFISDGYGRVTWRNSAYREMVGEGQVWLVRVPDSESGFTCRVRVQYAYGKERRVPCDAWRLDCGGFAWRLDVTAALALSCFPF</sequence>
<protein>
    <recommendedName>
        <fullName evidence="2">DUF7950 domain-containing protein</fullName>
    </recommendedName>
</protein>
<dbReference type="OrthoDB" id="1898295at2759"/>
<dbReference type="STRING" id="3880.A0A072UZV4"/>
<evidence type="ECO:0000313" key="3">
    <source>
        <dbReference type="EMBL" id="KEH34971.1"/>
    </source>
</evidence>
<dbReference type="AlphaFoldDB" id="A0A072UZV4"/>
<dbReference type="InterPro" id="IPR057710">
    <property type="entry name" value="DUF7950"/>
</dbReference>
<name>A0A072UZV4_MEDTR</name>
<dbReference type="KEGG" id="mtr:25489493"/>
<dbReference type="PANTHER" id="PTHR33595:SF7">
    <property type="entry name" value="OS12G0242500 PROTEIN"/>
    <property type="match status" value="1"/>
</dbReference>
<keyword evidence="6" id="KW-1185">Reference proteome</keyword>
<reference evidence="5" key="3">
    <citation type="submission" date="2015-04" db="UniProtKB">
        <authorList>
            <consortium name="EnsemblPlants"/>
        </authorList>
    </citation>
    <scope>IDENTIFICATION</scope>
    <source>
        <strain evidence="5">cv. Jemalong A17</strain>
    </source>
</reference>
<dbReference type="Proteomes" id="UP000265566">
    <property type="component" value="Chromosome 3"/>
</dbReference>
<evidence type="ECO:0000313" key="4">
    <source>
        <dbReference type="EMBL" id="RHN68660.1"/>
    </source>
</evidence>
<feature type="compositionally biased region" description="Basic and acidic residues" evidence="1">
    <location>
        <begin position="26"/>
        <end position="43"/>
    </location>
</feature>
<dbReference type="HOGENOM" id="CLU_082246_0_0_1"/>
<reference evidence="4" key="5">
    <citation type="journal article" date="2018" name="Nat. Plants">
        <title>Whole-genome landscape of Medicago truncatula symbiotic genes.</title>
        <authorList>
            <person name="Pecrix Y."/>
            <person name="Gamas P."/>
            <person name="Carrere S."/>
        </authorList>
    </citation>
    <scope>NUCLEOTIDE SEQUENCE</scope>
    <source>
        <tissue evidence="4">Leaves</tissue>
    </source>
</reference>
<evidence type="ECO:0000313" key="7">
    <source>
        <dbReference type="Proteomes" id="UP000265566"/>
    </source>
</evidence>
<dbReference type="Gramene" id="rna17040">
    <property type="protein sequence ID" value="RHN68660.1"/>
    <property type="gene ID" value="gene17040"/>
</dbReference>
<organism evidence="3 6">
    <name type="scientific">Medicago truncatula</name>
    <name type="common">Barrel medic</name>
    <name type="synonym">Medicago tribuloides</name>
    <dbReference type="NCBI Taxonomy" id="3880"/>
    <lineage>
        <taxon>Eukaryota</taxon>
        <taxon>Viridiplantae</taxon>
        <taxon>Streptophyta</taxon>
        <taxon>Embryophyta</taxon>
        <taxon>Tracheophyta</taxon>
        <taxon>Spermatophyta</taxon>
        <taxon>Magnoliopsida</taxon>
        <taxon>eudicotyledons</taxon>
        <taxon>Gunneridae</taxon>
        <taxon>Pentapetalae</taxon>
        <taxon>rosids</taxon>
        <taxon>fabids</taxon>
        <taxon>Fabales</taxon>
        <taxon>Fabaceae</taxon>
        <taxon>Papilionoideae</taxon>
        <taxon>50 kb inversion clade</taxon>
        <taxon>NPAAA clade</taxon>
        <taxon>Hologalegina</taxon>
        <taxon>IRL clade</taxon>
        <taxon>Trifolieae</taxon>
        <taxon>Medicago</taxon>
    </lineage>
</organism>
<accession>A0A072UZV4</accession>
<proteinExistence type="predicted"/>
<evidence type="ECO:0000256" key="1">
    <source>
        <dbReference type="SAM" id="MobiDB-lite"/>
    </source>
</evidence>
<dbReference type="EMBL" id="CM001219">
    <property type="protein sequence ID" value="KEH34971.1"/>
    <property type="molecule type" value="Genomic_DNA"/>
</dbReference>